<protein>
    <submittedName>
        <fullName evidence="1">Uncharacterized protein</fullName>
    </submittedName>
</protein>
<dbReference type="Gramene" id="ERN15541">
    <property type="protein sequence ID" value="ERN15541"/>
    <property type="gene ID" value="AMTR_s00048p00117830"/>
</dbReference>
<evidence type="ECO:0000313" key="2">
    <source>
        <dbReference type="Proteomes" id="UP000017836"/>
    </source>
</evidence>
<sequence length="266" mass="28505">MKVVPTCFVSMDNRSPLSLPAVILNHSSEVEFAVEGGFSENILDRLAQSGALEEVLSEEELDFIPPLARILNNENVSEEVLNIGDGLVAAVAAKNLKGKKANPNLRVLGGGDLVRPDIVNRVLLEGFREVLVVGEVGVNFENPVELSMINFTQVSMDGGDNWSQLVVPTNIGEKGTSAEAVCHEEVVDILDVMGAEFNVPLAAVLDAIKKNITDVRATVVVATLDVVSKVEKAKLRKGLMSGSKPTRMSARVAVREVLCKVDAAFC</sequence>
<name>U5CQT8_AMBTC</name>
<proteinExistence type="predicted"/>
<dbReference type="EMBL" id="KI392502">
    <property type="protein sequence ID" value="ERN15541.1"/>
    <property type="molecule type" value="Genomic_DNA"/>
</dbReference>
<gene>
    <name evidence="1" type="ORF">AMTR_s00048p00117830</name>
</gene>
<dbReference type="HOGENOM" id="CLU_1047122_0_0_1"/>
<reference evidence="2" key="1">
    <citation type="journal article" date="2013" name="Science">
        <title>The Amborella genome and the evolution of flowering plants.</title>
        <authorList>
            <consortium name="Amborella Genome Project"/>
        </authorList>
    </citation>
    <scope>NUCLEOTIDE SEQUENCE [LARGE SCALE GENOMIC DNA]</scope>
</reference>
<dbReference type="Proteomes" id="UP000017836">
    <property type="component" value="Unassembled WGS sequence"/>
</dbReference>
<organism evidence="1 2">
    <name type="scientific">Amborella trichopoda</name>
    <dbReference type="NCBI Taxonomy" id="13333"/>
    <lineage>
        <taxon>Eukaryota</taxon>
        <taxon>Viridiplantae</taxon>
        <taxon>Streptophyta</taxon>
        <taxon>Embryophyta</taxon>
        <taxon>Tracheophyta</taxon>
        <taxon>Spermatophyta</taxon>
        <taxon>Magnoliopsida</taxon>
        <taxon>Amborellales</taxon>
        <taxon>Amborellaceae</taxon>
        <taxon>Amborella</taxon>
    </lineage>
</organism>
<accession>U5CQT8</accession>
<evidence type="ECO:0000313" key="1">
    <source>
        <dbReference type="EMBL" id="ERN15541.1"/>
    </source>
</evidence>
<dbReference type="AlphaFoldDB" id="U5CQT8"/>
<keyword evidence="2" id="KW-1185">Reference proteome</keyword>